<feature type="domain" description="Nudix hydrolase" evidence="5">
    <location>
        <begin position="19"/>
        <end position="148"/>
    </location>
</feature>
<keyword evidence="3 4" id="KW-0378">Hydrolase</keyword>
<evidence type="ECO:0000256" key="3">
    <source>
        <dbReference type="ARBA" id="ARBA00022801"/>
    </source>
</evidence>
<accession>A0ABN3EEA0</accession>
<reference evidence="6 7" key="1">
    <citation type="journal article" date="2019" name="Int. J. Syst. Evol. Microbiol.">
        <title>The Global Catalogue of Microorganisms (GCM) 10K type strain sequencing project: providing services to taxonomists for standard genome sequencing and annotation.</title>
        <authorList>
            <consortium name="The Broad Institute Genomics Platform"/>
            <consortium name="The Broad Institute Genome Sequencing Center for Infectious Disease"/>
            <person name="Wu L."/>
            <person name="Ma J."/>
        </authorList>
    </citation>
    <scope>NUCLEOTIDE SEQUENCE [LARGE SCALE GENOMIC DNA]</scope>
    <source>
        <strain evidence="6 7">JCM 7356</strain>
    </source>
</reference>
<dbReference type="RefSeq" id="WP_344638203.1">
    <property type="nucleotide sequence ID" value="NZ_BAAATR010000020.1"/>
</dbReference>
<dbReference type="SUPFAM" id="SSF55811">
    <property type="entry name" value="Nudix"/>
    <property type="match status" value="2"/>
</dbReference>
<name>A0ABN3EEA0_9ACTN</name>
<evidence type="ECO:0000256" key="2">
    <source>
        <dbReference type="ARBA" id="ARBA00005582"/>
    </source>
</evidence>
<gene>
    <name evidence="6" type="ORF">GCM10010430_44270</name>
</gene>
<dbReference type="Proteomes" id="UP001500305">
    <property type="component" value="Unassembled WGS sequence"/>
</dbReference>
<dbReference type="InterPro" id="IPR000086">
    <property type="entry name" value="NUDIX_hydrolase_dom"/>
</dbReference>
<evidence type="ECO:0000256" key="1">
    <source>
        <dbReference type="ARBA" id="ARBA00001946"/>
    </source>
</evidence>
<proteinExistence type="inferred from homology"/>
<keyword evidence="7" id="KW-1185">Reference proteome</keyword>
<protein>
    <recommendedName>
        <fullName evidence="5">Nudix hydrolase domain-containing protein</fullName>
    </recommendedName>
</protein>
<evidence type="ECO:0000259" key="5">
    <source>
        <dbReference type="PROSITE" id="PS51462"/>
    </source>
</evidence>
<sequence>MTDTAEPDPDLVRYLAAHAAPAAAADALIRDAQGRVLIVDPVYKDGWDLPGGMLDDEEPVDGLTRELREELGLHAEIGRLLVHDTVPSDRWGRTILALVYAAHPRSPVDVERVPLQRSEIREARFATEQEAMRLLAAPVAARLAEASRAERGAHTAVLRDGRRLLRDGLDYYRQLPAPMAAATVLVRDGEGRILVLNPQYKDHLELPGGMVEAHETPRQAAARELAEELGLRVPVGRLLVSDSNPASLARHGRALTCHVYDAEPLDPAQVRALRFADGEIRAARWLPPKDAQEALPAVLADRVAAGLRALECGTVVEIDRSTGPGADAASESGADA</sequence>
<comment type="similarity">
    <text evidence="2 4">Belongs to the Nudix hydrolase family.</text>
</comment>
<comment type="cofactor">
    <cofactor evidence="1">
        <name>Mg(2+)</name>
        <dbReference type="ChEBI" id="CHEBI:18420"/>
    </cofactor>
</comment>
<evidence type="ECO:0000256" key="4">
    <source>
        <dbReference type="RuleBase" id="RU003476"/>
    </source>
</evidence>
<dbReference type="PROSITE" id="PS51462">
    <property type="entry name" value="NUDIX"/>
    <property type="match status" value="2"/>
</dbReference>
<dbReference type="CDD" id="cd18876">
    <property type="entry name" value="NUDIX_Hydrolase"/>
    <property type="match status" value="2"/>
</dbReference>
<dbReference type="PRINTS" id="PR00502">
    <property type="entry name" value="NUDIXFAMILY"/>
</dbReference>
<comment type="caution">
    <text evidence="6">The sequence shown here is derived from an EMBL/GenBank/DDBJ whole genome shotgun (WGS) entry which is preliminary data.</text>
</comment>
<evidence type="ECO:0000313" key="7">
    <source>
        <dbReference type="Proteomes" id="UP001500305"/>
    </source>
</evidence>
<dbReference type="InterPro" id="IPR015797">
    <property type="entry name" value="NUDIX_hydrolase-like_dom_sf"/>
</dbReference>
<dbReference type="PROSITE" id="PS00893">
    <property type="entry name" value="NUDIX_BOX"/>
    <property type="match status" value="2"/>
</dbReference>
<dbReference type="EMBL" id="BAAATR010000020">
    <property type="protein sequence ID" value="GAA2255604.1"/>
    <property type="molecule type" value="Genomic_DNA"/>
</dbReference>
<dbReference type="Gene3D" id="3.90.79.10">
    <property type="entry name" value="Nucleoside Triphosphate Pyrophosphohydrolase"/>
    <property type="match status" value="2"/>
</dbReference>
<dbReference type="PANTHER" id="PTHR43046:SF14">
    <property type="entry name" value="MUTT_NUDIX FAMILY PROTEIN"/>
    <property type="match status" value="1"/>
</dbReference>
<dbReference type="InterPro" id="IPR020476">
    <property type="entry name" value="Nudix_hydrolase"/>
</dbReference>
<dbReference type="Pfam" id="PF00293">
    <property type="entry name" value="NUDIX"/>
    <property type="match status" value="2"/>
</dbReference>
<dbReference type="InterPro" id="IPR020084">
    <property type="entry name" value="NUDIX_hydrolase_CS"/>
</dbReference>
<dbReference type="PANTHER" id="PTHR43046">
    <property type="entry name" value="GDP-MANNOSE MANNOSYL HYDROLASE"/>
    <property type="match status" value="1"/>
</dbReference>
<evidence type="ECO:0000313" key="6">
    <source>
        <dbReference type="EMBL" id="GAA2255604.1"/>
    </source>
</evidence>
<organism evidence="6 7">
    <name type="scientific">Kitasatospora cystarginea</name>
    <dbReference type="NCBI Taxonomy" id="58350"/>
    <lineage>
        <taxon>Bacteria</taxon>
        <taxon>Bacillati</taxon>
        <taxon>Actinomycetota</taxon>
        <taxon>Actinomycetes</taxon>
        <taxon>Kitasatosporales</taxon>
        <taxon>Streptomycetaceae</taxon>
        <taxon>Kitasatospora</taxon>
    </lineage>
</organism>
<feature type="domain" description="Nudix hydrolase" evidence="5">
    <location>
        <begin position="176"/>
        <end position="309"/>
    </location>
</feature>